<comment type="caution">
    <text evidence="7">The sequence shown here is derived from an EMBL/GenBank/DDBJ whole genome shotgun (WGS) entry which is preliminary data.</text>
</comment>
<organism evidence="7 8">
    <name type="scientific">Maribellus luteus</name>
    <dbReference type="NCBI Taxonomy" id="2305463"/>
    <lineage>
        <taxon>Bacteria</taxon>
        <taxon>Pseudomonadati</taxon>
        <taxon>Bacteroidota</taxon>
        <taxon>Bacteroidia</taxon>
        <taxon>Marinilabiliales</taxon>
        <taxon>Prolixibacteraceae</taxon>
        <taxon>Maribellus</taxon>
    </lineage>
</organism>
<keyword evidence="4" id="KW-0804">Transcription</keyword>
<dbReference type="CDD" id="cd06171">
    <property type="entry name" value="Sigma70_r4"/>
    <property type="match status" value="1"/>
</dbReference>
<dbReference type="InterPro" id="IPR013325">
    <property type="entry name" value="RNA_pol_sigma_r2"/>
</dbReference>
<keyword evidence="8" id="KW-1185">Reference proteome</keyword>
<accession>A0A399SXL7</accession>
<evidence type="ECO:0000256" key="2">
    <source>
        <dbReference type="ARBA" id="ARBA00023015"/>
    </source>
</evidence>
<name>A0A399SXL7_9BACT</name>
<dbReference type="InterPro" id="IPR013249">
    <property type="entry name" value="RNA_pol_sigma70_r4_t2"/>
</dbReference>
<evidence type="ECO:0000256" key="1">
    <source>
        <dbReference type="ARBA" id="ARBA00010641"/>
    </source>
</evidence>
<evidence type="ECO:0000313" key="7">
    <source>
        <dbReference type="EMBL" id="RIJ46975.1"/>
    </source>
</evidence>
<gene>
    <name evidence="7" type="ORF">D1614_16190</name>
</gene>
<dbReference type="Proteomes" id="UP000265926">
    <property type="component" value="Unassembled WGS sequence"/>
</dbReference>
<dbReference type="Gene3D" id="1.10.1740.10">
    <property type="match status" value="1"/>
</dbReference>
<feature type="domain" description="RNA polymerase sigma factor 70 region 4 type 2" evidence="6">
    <location>
        <begin position="141"/>
        <end position="193"/>
    </location>
</feature>
<dbReference type="InterPro" id="IPR036388">
    <property type="entry name" value="WH-like_DNA-bd_sf"/>
</dbReference>
<dbReference type="OrthoDB" id="9782991at2"/>
<keyword evidence="3" id="KW-0731">Sigma factor</keyword>
<dbReference type="EMBL" id="QWGR01000010">
    <property type="protein sequence ID" value="RIJ46975.1"/>
    <property type="molecule type" value="Genomic_DNA"/>
</dbReference>
<keyword evidence="2" id="KW-0805">Transcription regulation</keyword>
<sequence length="219" mass="25677">MKCAKSYYFRADRTETNLNKGSQNTEKNLIYGLNRGDHDSFRALFDLYSKPLFQFSLNYLKSKDAAEDVVQEVFSKVWSKKTEIKSDTSFKSYLFTIALNAIRKQFNKLSKLNEARHEILFSLSSNKPVFDDKDDYQALLNKLEELIDLMPEKRKQVFVMKKLQEKSLNEIASELDISSKTVEYHITEAMKFLKSEFEKLKAGGLIFFHLFVKRNKTFK</sequence>
<dbReference type="GO" id="GO:0006352">
    <property type="term" value="P:DNA-templated transcription initiation"/>
    <property type="evidence" value="ECO:0007669"/>
    <property type="project" value="InterPro"/>
</dbReference>
<dbReference type="AlphaFoldDB" id="A0A399SXL7"/>
<dbReference type="GO" id="GO:0016987">
    <property type="term" value="F:sigma factor activity"/>
    <property type="evidence" value="ECO:0007669"/>
    <property type="project" value="UniProtKB-KW"/>
</dbReference>
<dbReference type="InterPro" id="IPR039425">
    <property type="entry name" value="RNA_pol_sigma-70-like"/>
</dbReference>
<protein>
    <submittedName>
        <fullName evidence="7">Sigma-70 family RNA polymerase sigma factor</fullName>
    </submittedName>
</protein>
<dbReference type="InterPro" id="IPR013324">
    <property type="entry name" value="RNA_pol_sigma_r3/r4-like"/>
</dbReference>
<dbReference type="PANTHER" id="PTHR43133">
    <property type="entry name" value="RNA POLYMERASE ECF-TYPE SIGMA FACTO"/>
    <property type="match status" value="1"/>
</dbReference>
<evidence type="ECO:0000259" key="5">
    <source>
        <dbReference type="Pfam" id="PF04542"/>
    </source>
</evidence>
<dbReference type="PANTHER" id="PTHR43133:SF46">
    <property type="entry name" value="RNA POLYMERASE SIGMA-70 FACTOR ECF SUBFAMILY"/>
    <property type="match status" value="1"/>
</dbReference>
<dbReference type="InterPro" id="IPR007627">
    <property type="entry name" value="RNA_pol_sigma70_r2"/>
</dbReference>
<dbReference type="Pfam" id="PF08281">
    <property type="entry name" value="Sigma70_r4_2"/>
    <property type="match status" value="1"/>
</dbReference>
<dbReference type="GO" id="GO:0003677">
    <property type="term" value="F:DNA binding"/>
    <property type="evidence" value="ECO:0007669"/>
    <property type="project" value="InterPro"/>
</dbReference>
<comment type="similarity">
    <text evidence="1">Belongs to the sigma-70 factor family. ECF subfamily.</text>
</comment>
<evidence type="ECO:0000313" key="8">
    <source>
        <dbReference type="Proteomes" id="UP000265926"/>
    </source>
</evidence>
<feature type="domain" description="RNA polymerase sigma-70 region 2" evidence="5">
    <location>
        <begin position="44"/>
        <end position="109"/>
    </location>
</feature>
<dbReference type="Pfam" id="PF04542">
    <property type="entry name" value="Sigma70_r2"/>
    <property type="match status" value="1"/>
</dbReference>
<dbReference type="NCBIfam" id="TIGR02937">
    <property type="entry name" value="sigma70-ECF"/>
    <property type="match status" value="1"/>
</dbReference>
<dbReference type="Gene3D" id="1.10.10.10">
    <property type="entry name" value="Winged helix-like DNA-binding domain superfamily/Winged helix DNA-binding domain"/>
    <property type="match status" value="1"/>
</dbReference>
<reference evidence="7 8" key="1">
    <citation type="submission" date="2018-08" db="EMBL/GenBank/DDBJ databases">
        <title>Pallidiluteibacterium maritimus gen. nov., sp. nov., isolated from coastal sediment.</title>
        <authorList>
            <person name="Zhou L.Y."/>
        </authorList>
    </citation>
    <scope>NUCLEOTIDE SEQUENCE [LARGE SCALE GENOMIC DNA]</scope>
    <source>
        <strain evidence="7 8">XSD2</strain>
    </source>
</reference>
<proteinExistence type="inferred from homology"/>
<evidence type="ECO:0000259" key="6">
    <source>
        <dbReference type="Pfam" id="PF08281"/>
    </source>
</evidence>
<evidence type="ECO:0000256" key="3">
    <source>
        <dbReference type="ARBA" id="ARBA00023082"/>
    </source>
</evidence>
<dbReference type="SUPFAM" id="SSF88946">
    <property type="entry name" value="Sigma2 domain of RNA polymerase sigma factors"/>
    <property type="match status" value="1"/>
</dbReference>
<dbReference type="SUPFAM" id="SSF88659">
    <property type="entry name" value="Sigma3 and sigma4 domains of RNA polymerase sigma factors"/>
    <property type="match status" value="1"/>
</dbReference>
<dbReference type="InterPro" id="IPR014284">
    <property type="entry name" value="RNA_pol_sigma-70_dom"/>
</dbReference>
<evidence type="ECO:0000256" key="4">
    <source>
        <dbReference type="ARBA" id="ARBA00023163"/>
    </source>
</evidence>